<evidence type="ECO:0000256" key="3">
    <source>
        <dbReference type="PIRSR" id="PIRSR601382-2"/>
    </source>
</evidence>
<dbReference type="GO" id="GO:0005789">
    <property type="term" value="C:endoplasmic reticulum membrane"/>
    <property type="evidence" value="ECO:0007669"/>
    <property type="project" value="TreeGrafter"/>
</dbReference>
<keyword evidence="3" id="KW-0479">Metal-binding</keyword>
<dbReference type="Proteomes" id="UP000031443">
    <property type="component" value="Unassembled WGS sequence"/>
</dbReference>
<dbReference type="eggNOG" id="ENOG502QREI">
    <property type="taxonomic scope" value="Eukaryota"/>
</dbReference>
<keyword evidence="7" id="KW-1185">Reference proteome</keyword>
<keyword evidence="4" id="KW-0326">Glycosidase</keyword>
<comment type="cofactor">
    <cofactor evidence="3">
        <name>Ca(2+)</name>
        <dbReference type="ChEBI" id="CHEBI:29108"/>
    </cofactor>
</comment>
<dbReference type="AlphaFoldDB" id="M7BAW2"/>
<dbReference type="GO" id="GO:0005975">
    <property type="term" value="P:carbohydrate metabolic process"/>
    <property type="evidence" value="ECO:0007669"/>
    <property type="project" value="InterPro"/>
</dbReference>
<dbReference type="PANTHER" id="PTHR16213:SF78">
    <property type="entry name" value="SELENOPROTEIN N"/>
    <property type="match status" value="1"/>
</dbReference>
<dbReference type="EMBL" id="KB591326">
    <property type="protein sequence ID" value="EMP25342.1"/>
    <property type="molecule type" value="Genomic_DNA"/>
</dbReference>
<evidence type="ECO:0000256" key="2">
    <source>
        <dbReference type="PIRSR" id="PIRSR601382-1"/>
    </source>
</evidence>
<dbReference type="InterPro" id="IPR002048">
    <property type="entry name" value="EF_hand_dom"/>
</dbReference>
<accession>M7BAW2</accession>
<dbReference type="PRINTS" id="PR00747">
    <property type="entry name" value="GLYHDRLASE47"/>
</dbReference>
<keyword evidence="3" id="KW-0106">Calcium</keyword>
<dbReference type="SUPFAM" id="SSF48225">
    <property type="entry name" value="Seven-hairpin glycosidases"/>
    <property type="match status" value="1"/>
</dbReference>
<keyword evidence="4" id="KW-0378">Hydrolase</keyword>
<evidence type="ECO:0000313" key="7">
    <source>
        <dbReference type="Proteomes" id="UP000031443"/>
    </source>
</evidence>
<feature type="active site" evidence="2">
    <location>
        <position position="146"/>
    </location>
</feature>
<dbReference type="InterPro" id="IPR036026">
    <property type="entry name" value="Seven-hairpin_glycosidases"/>
</dbReference>
<evidence type="ECO:0000256" key="1">
    <source>
        <dbReference type="ARBA" id="ARBA00007658"/>
    </source>
</evidence>
<dbReference type="STRING" id="8469.M7BAW2"/>
<name>M7BAW2_CHEMY</name>
<dbReference type="GO" id="GO:0004571">
    <property type="term" value="F:mannosyl-oligosaccharide 1,2-alpha-mannosidase activity"/>
    <property type="evidence" value="ECO:0007669"/>
    <property type="project" value="InterPro"/>
</dbReference>
<gene>
    <name evidence="6" type="ORF">UY3_17593</name>
</gene>
<dbReference type="PROSITE" id="PS50222">
    <property type="entry name" value="EF_HAND_2"/>
    <property type="match status" value="1"/>
</dbReference>
<evidence type="ECO:0000256" key="4">
    <source>
        <dbReference type="RuleBase" id="RU361193"/>
    </source>
</evidence>
<evidence type="ECO:0000259" key="5">
    <source>
        <dbReference type="PROSITE" id="PS50222"/>
    </source>
</evidence>
<feature type="active site" evidence="2">
    <location>
        <position position="220"/>
    </location>
</feature>
<dbReference type="Pfam" id="PF01532">
    <property type="entry name" value="Glyco_hydro_47"/>
    <property type="match status" value="2"/>
</dbReference>
<evidence type="ECO:0000313" key="6">
    <source>
        <dbReference type="EMBL" id="EMP25342.1"/>
    </source>
</evidence>
<feature type="domain" description="EF-hand" evidence="5">
    <location>
        <begin position="337"/>
        <end position="364"/>
    </location>
</feature>
<proteinExistence type="inferred from homology"/>
<feature type="binding site" evidence="3">
    <location>
        <position position="306"/>
    </location>
    <ligand>
        <name>Ca(2+)</name>
        <dbReference type="ChEBI" id="CHEBI:29108"/>
    </ligand>
</feature>
<dbReference type="Gene3D" id="1.50.10.10">
    <property type="match status" value="2"/>
</dbReference>
<feature type="active site" description="Proton donor" evidence="2">
    <location>
        <position position="30"/>
    </location>
</feature>
<dbReference type="PANTHER" id="PTHR16213">
    <property type="entry name" value="SELENOPROTEIN N"/>
    <property type="match status" value="1"/>
</dbReference>
<dbReference type="InterPro" id="IPR012341">
    <property type="entry name" value="6hp_glycosidase-like_sf"/>
</dbReference>
<feature type="active site" description="Proton donor" evidence="2">
    <location>
        <position position="195"/>
    </location>
</feature>
<comment type="similarity">
    <text evidence="1 4">Belongs to the glycosyl hydrolase 47 family.</text>
</comment>
<dbReference type="GO" id="GO:0055074">
    <property type="term" value="P:calcium ion homeostasis"/>
    <property type="evidence" value="ECO:0007669"/>
    <property type="project" value="TreeGrafter"/>
</dbReference>
<dbReference type="GO" id="GO:0048741">
    <property type="term" value="P:skeletal muscle fiber development"/>
    <property type="evidence" value="ECO:0007669"/>
    <property type="project" value="TreeGrafter"/>
</dbReference>
<dbReference type="EC" id="3.2.1.-" evidence="4"/>
<sequence>MELGEEFQEAKSWVEKSLDLNVNGEASLFEVNIRYVGGLLTTYYLTGEEVFKSKALELGEKLLPAFNTPTGIRGFGLAHRRDEPAGKLGFRFGTPSVPSRQCSTWVMNIRKVLNRIEKPQGLYPNFLSPVTGNWVQHHVSIGGLGDSFYEYLIKSWLMSDKRDTEAKKMYNDALECTSQTKGVEYLLSHTKLGPEAFRFDSGAEAVATRLSERYYILRPEVVESYLYMWRLTHDPKYRQWGWEVVKALEKYCRVEAGFSGIRDVYTTTPSHDNMQQSFFLAETLKYLYLLFCDDDVLSLEDWVFNTEAHPLPVNHTNLKAKASEMALKSLGNEGLFLFSSLDTNNDLYISPEEFKPVAEKLTGVTPVLEFEEEETLDPSGETLSIVAKFQPLLMETMTKSKDGFLGISHIALSGLRNWTAPAAPMSIMFAKQFKAFLPPKNKIELGDPWWIIPSELNIFTGYLSNNRFYPPVPKGKEIVIHKLLSMFHPRPFVKTRFAPQGAVACIQAISEFYYRIAFRIHAEFQLNEPPDFPFWFSPGQFAGHIVLSRDSSHVREFKLFVPNKRSLNVDMEWLYGASESSNMEVDIGYLPQMELESSGPSIPSVIHDENGNVMDSRDPAGEPIQFVFEEINWQRELSGEEAAQKLEVAMYPFKKAEIKLFVPGSGRTLRETVLESSPILALLNESFISTWSLVKELEELQTKRQNEFYSRLADLHLEKYNFPVEMMICLPNGTVIHHINANYFLDITSMKPEEVESSIFSFSTNFEDPSTATYLQFLKEGLQRAKRFLQT</sequence>
<dbReference type="InterPro" id="IPR001382">
    <property type="entry name" value="Glyco_hydro_47"/>
</dbReference>
<protein>
    <recommendedName>
        <fullName evidence="4">alpha-1,2-Mannosidase</fullName>
        <ecNumber evidence="4">3.2.1.-</ecNumber>
    </recommendedName>
</protein>
<dbReference type="GO" id="GO:0005509">
    <property type="term" value="F:calcium ion binding"/>
    <property type="evidence" value="ECO:0007669"/>
    <property type="project" value="InterPro"/>
</dbReference>
<organism evidence="6 7">
    <name type="scientific">Chelonia mydas</name>
    <name type="common">Green sea-turtle</name>
    <name type="synonym">Chelonia agassizi</name>
    <dbReference type="NCBI Taxonomy" id="8469"/>
    <lineage>
        <taxon>Eukaryota</taxon>
        <taxon>Metazoa</taxon>
        <taxon>Chordata</taxon>
        <taxon>Craniata</taxon>
        <taxon>Vertebrata</taxon>
        <taxon>Euteleostomi</taxon>
        <taxon>Archelosauria</taxon>
        <taxon>Testudinata</taxon>
        <taxon>Testudines</taxon>
        <taxon>Cryptodira</taxon>
        <taxon>Durocryptodira</taxon>
        <taxon>Americhelydia</taxon>
        <taxon>Chelonioidea</taxon>
        <taxon>Cheloniidae</taxon>
        <taxon>Chelonia</taxon>
    </lineage>
</organism>
<reference evidence="7" key="1">
    <citation type="journal article" date="2013" name="Nat. Genet.">
        <title>The draft genomes of soft-shell turtle and green sea turtle yield insights into the development and evolution of the turtle-specific body plan.</title>
        <authorList>
            <person name="Wang Z."/>
            <person name="Pascual-Anaya J."/>
            <person name="Zadissa A."/>
            <person name="Li W."/>
            <person name="Niimura Y."/>
            <person name="Huang Z."/>
            <person name="Li C."/>
            <person name="White S."/>
            <person name="Xiong Z."/>
            <person name="Fang D."/>
            <person name="Wang B."/>
            <person name="Ming Y."/>
            <person name="Chen Y."/>
            <person name="Zheng Y."/>
            <person name="Kuraku S."/>
            <person name="Pignatelli M."/>
            <person name="Herrero J."/>
            <person name="Beal K."/>
            <person name="Nozawa M."/>
            <person name="Li Q."/>
            <person name="Wang J."/>
            <person name="Zhang H."/>
            <person name="Yu L."/>
            <person name="Shigenobu S."/>
            <person name="Wang J."/>
            <person name="Liu J."/>
            <person name="Flicek P."/>
            <person name="Searle S."/>
            <person name="Wang J."/>
            <person name="Kuratani S."/>
            <person name="Yin Y."/>
            <person name="Aken B."/>
            <person name="Zhang G."/>
            <person name="Irie N."/>
        </authorList>
    </citation>
    <scope>NUCLEOTIDE SEQUENCE [LARGE SCALE GENOMIC DNA]</scope>
</reference>